<dbReference type="PROSITE" id="PS51257">
    <property type="entry name" value="PROKAR_LIPOPROTEIN"/>
    <property type="match status" value="1"/>
</dbReference>
<comment type="caution">
    <text evidence="3">The sequence shown here is derived from an EMBL/GenBank/DDBJ whole genome shotgun (WGS) entry which is preliminary data.</text>
</comment>
<protein>
    <recommendedName>
        <fullName evidence="5">Sugar ABC transporter substrate-binding protein</fullName>
    </recommendedName>
</protein>
<dbReference type="RefSeq" id="WP_103081659.1">
    <property type="nucleotide sequence ID" value="NZ_CP021850.1"/>
</dbReference>
<accession>A0A2K2FJ68</accession>
<dbReference type="KEGG" id="cthd:CDO33_14435"/>
<keyword evidence="4" id="KW-1185">Reference proteome</keyword>
<evidence type="ECO:0000256" key="2">
    <source>
        <dbReference type="SAM" id="SignalP"/>
    </source>
</evidence>
<dbReference type="Proteomes" id="UP000236151">
    <property type="component" value="Unassembled WGS sequence"/>
</dbReference>
<dbReference type="PANTHER" id="PTHR43649:SF12">
    <property type="entry name" value="DIACETYLCHITOBIOSE BINDING PROTEIN DASA"/>
    <property type="match status" value="1"/>
</dbReference>
<name>A0A2K2FJ68_9CLOT</name>
<organism evidence="3 4">
    <name type="scientific">Clostridium thermosuccinogenes</name>
    <dbReference type="NCBI Taxonomy" id="84032"/>
    <lineage>
        <taxon>Bacteria</taxon>
        <taxon>Bacillati</taxon>
        <taxon>Bacillota</taxon>
        <taxon>Clostridia</taxon>
        <taxon>Eubacteriales</taxon>
        <taxon>Clostridiaceae</taxon>
        <taxon>Clostridium</taxon>
    </lineage>
</organism>
<dbReference type="OrthoDB" id="94797at2"/>
<feature type="chain" id="PRO_5014388416" description="Sugar ABC transporter substrate-binding protein" evidence="2">
    <location>
        <begin position="31"/>
        <end position="483"/>
    </location>
</feature>
<evidence type="ECO:0000313" key="4">
    <source>
        <dbReference type="Proteomes" id="UP000236151"/>
    </source>
</evidence>
<keyword evidence="1" id="KW-0175">Coiled coil</keyword>
<reference evidence="3 4" key="1">
    <citation type="submission" date="2017-06" db="EMBL/GenBank/DDBJ databases">
        <title>Investigating the central metabolism of Clostridium thermosuccinogenes.</title>
        <authorList>
            <person name="Koendjbiharie J.G."/>
            <person name="van Kranenburg R."/>
        </authorList>
    </citation>
    <scope>NUCLEOTIDE SEQUENCE [LARGE SCALE GENOMIC DNA]</scope>
    <source>
        <strain evidence="3 4">DSM 5806</strain>
    </source>
</reference>
<proteinExistence type="predicted"/>
<gene>
    <name evidence="3" type="ORF">CDQ84_10300</name>
</gene>
<evidence type="ECO:0000256" key="1">
    <source>
        <dbReference type="SAM" id="Coils"/>
    </source>
</evidence>
<dbReference type="SUPFAM" id="SSF53850">
    <property type="entry name" value="Periplasmic binding protein-like II"/>
    <property type="match status" value="1"/>
</dbReference>
<dbReference type="PANTHER" id="PTHR43649">
    <property type="entry name" value="ARABINOSE-BINDING PROTEIN-RELATED"/>
    <property type="match status" value="1"/>
</dbReference>
<feature type="coiled-coil region" evidence="1">
    <location>
        <begin position="424"/>
        <end position="480"/>
    </location>
</feature>
<keyword evidence="2" id="KW-0732">Signal</keyword>
<dbReference type="InterPro" id="IPR050490">
    <property type="entry name" value="Bact_solute-bd_prot1"/>
</dbReference>
<sequence>MKSTRKIAAFVLVAVMAMMLLTTGCSGSKADPTKTSGTVVYATYNWDVERAQKMVEGFNQIYPNISVEIVGFEGNLNDYLTTQAASNSLPDVTWGWENLNYPISQGWLYPLDEFLKKDDEAEYLPKSAMDSYKFLDKTYAVPYDVQFSAVLVNLDLVEQLNMDAPSYEWTVDEFKEYATKATTDKYSGINHLWDFDVMMAGVMSKNLAQLAFDQKEGKFKFTEGSWEKALALQKELKAVPGLVSDDLKNQELRDAGKEDDYQKKFGKDADALRESKVLMGFHGTWDMSWIKTMNYRFDMYPLPKDPEMGYRQAVHYNHAFMMSNAKYPEAAFQFLKWISYGKDGTLTRFDIYKNLVDADGNPAPDYYIPATTHPDVVKAFEAIEIVPEGVKYLYKNIDKTFRGDFYKFVPGWDKVWNEIILPKNEEIRQNKVQASAVAAELEDKANEALSEARSEFEKQLQEVQKNFSELRKKIEQELKSQSK</sequence>
<dbReference type="Gene3D" id="3.40.190.10">
    <property type="entry name" value="Periplasmic binding protein-like II"/>
    <property type="match status" value="1"/>
</dbReference>
<feature type="signal peptide" evidence="2">
    <location>
        <begin position="1"/>
        <end position="30"/>
    </location>
</feature>
<dbReference type="EMBL" id="NIOJ01000024">
    <property type="protein sequence ID" value="PNT98827.1"/>
    <property type="molecule type" value="Genomic_DNA"/>
</dbReference>
<evidence type="ECO:0000313" key="3">
    <source>
        <dbReference type="EMBL" id="PNT98827.1"/>
    </source>
</evidence>
<dbReference type="AlphaFoldDB" id="A0A2K2FJ68"/>
<evidence type="ECO:0008006" key="5">
    <source>
        <dbReference type="Google" id="ProtNLM"/>
    </source>
</evidence>